<reference evidence="4" key="2">
    <citation type="submission" date="2020-12" db="EMBL/GenBank/DDBJ databases">
        <title>New Spironucleus salmonicida genome in near-complete chromosomes.</title>
        <authorList>
            <person name="Xu F."/>
            <person name="Kurt Z."/>
            <person name="Jimenez-Gonzalez A."/>
            <person name="Astvaldsson A."/>
            <person name="Andersson J.O."/>
            <person name="Svard S.G."/>
        </authorList>
    </citation>
    <scope>NUCLEOTIDE SEQUENCE</scope>
    <source>
        <strain evidence="4">ATCC 50377</strain>
    </source>
</reference>
<evidence type="ECO:0000313" key="3">
    <source>
        <dbReference type="EMBL" id="EST48869.1"/>
    </source>
</evidence>
<organism evidence="3">
    <name type="scientific">Spironucleus salmonicida</name>
    <dbReference type="NCBI Taxonomy" id="348837"/>
    <lineage>
        <taxon>Eukaryota</taxon>
        <taxon>Metamonada</taxon>
        <taxon>Diplomonadida</taxon>
        <taxon>Hexamitidae</taxon>
        <taxon>Hexamitinae</taxon>
        <taxon>Spironucleus</taxon>
    </lineage>
</organism>
<protein>
    <submittedName>
        <fullName evidence="3">SNF7 family protein</fullName>
    </submittedName>
</protein>
<evidence type="ECO:0000256" key="2">
    <source>
        <dbReference type="SAM" id="MobiDB-lite"/>
    </source>
</evidence>
<dbReference type="EMBL" id="AUWU02000008">
    <property type="protein sequence ID" value="KAH0569840.1"/>
    <property type="molecule type" value="Genomic_DNA"/>
</dbReference>
<evidence type="ECO:0000256" key="1">
    <source>
        <dbReference type="SAM" id="Coils"/>
    </source>
</evidence>
<reference evidence="3 4" key="1">
    <citation type="journal article" date="2014" name="PLoS Genet.">
        <title>The Genome of Spironucleus salmonicida Highlights a Fish Pathogen Adapted to Fluctuating Environments.</title>
        <authorList>
            <person name="Xu F."/>
            <person name="Jerlstrom-Hultqvist J."/>
            <person name="Einarsson E."/>
            <person name="Astvaldsson A."/>
            <person name="Svard S.G."/>
            <person name="Andersson J.O."/>
        </authorList>
    </citation>
    <scope>NUCLEOTIDE SEQUENCE</scope>
    <source>
        <strain evidence="4">ATCC 50377</strain>
    </source>
</reference>
<dbReference type="Proteomes" id="UP000018208">
    <property type="component" value="Unassembled WGS sequence"/>
</dbReference>
<accession>V6M658</accession>
<proteinExistence type="predicted"/>
<keyword evidence="5" id="KW-1185">Reference proteome</keyword>
<evidence type="ECO:0000313" key="4">
    <source>
        <dbReference type="EMBL" id="KAH0569840.1"/>
    </source>
</evidence>
<evidence type="ECO:0000313" key="5">
    <source>
        <dbReference type="Proteomes" id="UP000018208"/>
    </source>
</evidence>
<dbReference type="EMBL" id="KI545975">
    <property type="protein sequence ID" value="EST48869.1"/>
    <property type="molecule type" value="Genomic_DNA"/>
</dbReference>
<dbReference type="AlphaFoldDB" id="V6M658"/>
<sequence>MFFKKKQQAPPPPPSNQPPKLTQQAMIEKLNAQINNYTNLASEARNRAKQQLASNNPAGAQQSLQMQKTYEQQVKGLQNQMMAIQKVQGQVQIAQTTKQVIEVQKEAIKQIGDPTDLMQDFQEVQMEQQQLSMAVQQIDQQFAMFAQDGVDQYEVDQDLAALQAEMKGENVSVQIQKQPEIIEHDQNMDDIF</sequence>
<keyword evidence="1" id="KW-0175">Coiled coil</keyword>
<feature type="coiled-coil region" evidence="1">
    <location>
        <begin position="27"/>
        <end position="87"/>
    </location>
</feature>
<dbReference type="VEuPathDB" id="GiardiaDB:SS50377_27812"/>
<gene>
    <name evidence="3" type="ORF">SS50377_10970</name>
    <name evidence="4" type="ORF">SS50377_27812</name>
</gene>
<feature type="region of interest" description="Disordered" evidence="2">
    <location>
        <begin position="1"/>
        <end position="21"/>
    </location>
</feature>
<name>V6M658_9EUKA</name>